<dbReference type="InterPro" id="IPR012340">
    <property type="entry name" value="NA-bd_OB-fold"/>
</dbReference>
<dbReference type="PROSITE" id="PS50005">
    <property type="entry name" value="TPR"/>
    <property type="match status" value="2"/>
</dbReference>
<feature type="compositionally biased region" description="Low complexity" evidence="2">
    <location>
        <begin position="816"/>
        <end position="831"/>
    </location>
</feature>
<dbReference type="InterPro" id="IPR011990">
    <property type="entry name" value="TPR-like_helical_dom_sf"/>
</dbReference>
<feature type="compositionally biased region" description="Basic residues" evidence="2">
    <location>
        <begin position="800"/>
        <end position="815"/>
    </location>
</feature>
<feature type="compositionally biased region" description="Basic and acidic residues" evidence="2">
    <location>
        <begin position="930"/>
        <end position="942"/>
    </location>
</feature>
<gene>
    <name evidence="3" type="ORF">PVAND_004904</name>
</gene>
<feature type="compositionally biased region" description="Basic residues" evidence="2">
    <location>
        <begin position="471"/>
        <end position="486"/>
    </location>
</feature>
<comment type="caution">
    <text evidence="3">The sequence shown here is derived from an EMBL/GenBank/DDBJ whole genome shotgun (WGS) entry which is preliminary data.</text>
</comment>
<feature type="compositionally biased region" description="Basic and acidic residues" evidence="2">
    <location>
        <begin position="860"/>
        <end position="881"/>
    </location>
</feature>
<dbReference type="InterPro" id="IPR019734">
    <property type="entry name" value="TPR_rpt"/>
</dbReference>
<keyword evidence="4" id="KW-1185">Reference proteome</keyword>
<evidence type="ECO:0000313" key="3">
    <source>
        <dbReference type="EMBL" id="KAG5674960.1"/>
    </source>
</evidence>
<dbReference type="OrthoDB" id="1914839at2759"/>
<feature type="compositionally biased region" description="Basic residues" evidence="2">
    <location>
        <begin position="520"/>
        <end position="530"/>
    </location>
</feature>
<reference evidence="3" key="1">
    <citation type="submission" date="2021-03" db="EMBL/GenBank/DDBJ databases">
        <title>Chromosome level genome of the anhydrobiotic midge Polypedilum vanderplanki.</title>
        <authorList>
            <person name="Yoshida Y."/>
            <person name="Kikawada T."/>
            <person name="Gusev O."/>
        </authorList>
    </citation>
    <scope>NUCLEOTIDE SEQUENCE</scope>
    <source>
        <strain evidence="3">NIAS01</strain>
        <tissue evidence="3">Whole body or cell culture</tissue>
    </source>
</reference>
<feature type="repeat" description="TPR" evidence="1">
    <location>
        <begin position="337"/>
        <end position="370"/>
    </location>
</feature>
<dbReference type="AlphaFoldDB" id="A0A9J6BZ52"/>
<feature type="compositionally biased region" description="Polar residues" evidence="2">
    <location>
        <begin position="705"/>
        <end position="731"/>
    </location>
</feature>
<feature type="compositionally biased region" description="Low complexity" evidence="2">
    <location>
        <begin position="943"/>
        <end position="955"/>
    </location>
</feature>
<dbReference type="SMART" id="SM00028">
    <property type="entry name" value="TPR"/>
    <property type="match status" value="3"/>
</dbReference>
<feature type="region of interest" description="Disordered" evidence="2">
    <location>
        <begin position="440"/>
        <end position="554"/>
    </location>
</feature>
<dbReference type="Proteomes" id="UP001107558">
    <property type="component" value="Chromosome 2"/>
</dbReference>
<dbReference type="SUPFAM" id="SSF48452">
    <property type="entry name" value="TPR-like"/>
    <property type="match status" value="1"/>
</dbReference>
<evidence type="ECO:0000256" key="1">
    <source>
        <dbReference type="PROSITE-ProRule" id="PRU00339"/>
    </source>
</evidence>
<feature type="compositionally biased region" description="Basic and acidic residues" evidence="2">
    <location>
        <begin position="620"/>
        <end position="630"/>
    </location>
</feature>
<keyword evidence="1" id="KW-0802">TPR repeat</keyword>
<feature type="compositionally biased region" description="Basic residues" evidence="2">
    <location>
        <begin position="598"/>
        <end position="619"/>
    </location>
</feature>
<dbReference type="EMBL" id="JADBJN010000002">
    <property type="protein sequence ID" value="KAG5674960.1"/>
    <property type="molecule type" value="Genomic_DNA"/>
</dbReference>
<feature type="region of interest" description="Disordered" evidence="2">
    <location>
        <begin position="586"/>
        <end position="630"/>
    </location>
</feature>
<evidence type="ECO:0000256" key="2">
    <source>
        <dbReference type="SAM" id="MobiDB-lite"/>
    </source>
</evidence>
<accession>A0A9J6BZ52</accession>
<name>A0A9J6BZ52_POLVA</name>
<dbReference type="PANTHER" id="PTHR23184">
    <property type="entry name" value="TETRATRICOPEPTIDE REPEAT PROTEIN 14"/>
    <property type="match status" value="1"/>
</dbReference>
<proteinExistence type="predicted"/>
<dbReference type="PANTHER" id="PTHR23184:SF9">
    <property type="entry name" value="TETRATRICOPEPTIDE REPEAT PROTEIN 14"/>
    <property type="match status" value="1"/>
</dbReference>
<feature type="compositionally biased region" description="Basic and acidic residues" evidence="2">
    <location>
        <begin position="911"/>
        <end position="920"/>
    </location>
</feature>
<feature type="compositionally biased region" description="Basic and acidic residues" evidence="2">
    <location>
        <begin position="653"/>
        <end position="687"/>
    </location>
</feature>
<evidence type="ECO:0008006" key="5">
    <source>
        <dbReference type="Google" id="ProtNLM"/>
    </source>
</evidence>
<sequence>MEDVNKTLVENALEFHGLPLIKTWNEENGANSLNNLGIQTNIIDTSLYYARLKNLSYTDRTKRMKLHHFICSRSAVLFKNFRENPFDKRIKKLIASGGDSLPPLEYYSNINKDERINKFFSTIKPGDIVYGIVQQEMKYGHIIKILCTVGSCSFLVPDLNIKGLIAPQNNISAQDTSSGSKHYLEENDYVCCEVLSISDQHFQLSLGMLSEHERYDNGPNLGLISFHQMPTFYKTAIDPRNQAKSYNQLLIESEIFNNPSIVENLLIETGLHQNSYHSFMSKSKFPQDEYAKDLRQQQASKLAFRSVAEGIAHFKEGRHTEAFQCLNKALSIDSRNVEGLVARGALFANSGTFHKAIVDFEAALKINPNHANAKKYLGETLLALGRSYEEDNKFEEAQKAYIDCLNINPHHQEALASLNYIKTKINARKIVEPAELELPPLNIGSIPSLKESKRDYQEMSSKSNKDDSRSKKSKKDKKKKGKKRHSSSSDSSSNSSDSSDSSSDSSDNSSSSSDSDSNSRSKKKDKKRKSMSPMSKRMEGDSSYHYNQNFELDDHELKVKKFLEMGKDEDDYEDKVGQLIAEASKYQKSKQAEEAKQAKKKKKSEKKLKKEKKKRKKEEKKKSKGNDIEDLREALKMFENLPEKIKKLYQEKMREEEAAKQKESAGSDEGKWKMKFSKDERQGDTGKKQTKNFNLYESDDEDQARNYQSHPTTQTSNNSSFGVASTSGNNFSEKKRSPVKLDLPPAPIVPKGPVVLDKFGNFRLAEAPQTIQKPAETPSSKNRSRSRSRRSRTRSDSRSPRRRRSSSYRRRRSSRSRSYSRSYSGSPTSRSRGNRGFGRFDRSRQRYSPRGGGRGGMRGRWNDFNRDSRDYRRNDRFDRPRGGGNRGGGRFNRYERRSFSKSPLRSPARMSPEHNRKADRWEDEPMMDEMQMKRKDDKDMLKKTSSGGSSVCNSSTLFEKT</sequence>
<protein>
    <recommendedName>
        <fullName evidence="5">Tetratricopeptide repeat protein 14</fullName>
    </recommendedName>
</protein>
<evidence type="ECO:0000313" key="4">
    <source>
        <dbReference type="Proteomes" id="UP001107558"/>
    </source>
</evidence>
<dbReference type="Pfam" id="PF13181">
    <property type="entry name" value="TPR_8"/>
    <property type="match status" value="3"/>
</dbReference>
<feature type="compositionally biased region" description="Basic and acidic residues" evidence="2">
    <location>
        <begin position="450"/>
        <end position="470"/>
    </location>
</feature>
<dbReference type="Gene3D" id="2.40.50.140">
    <property type="entry name" value="Nucleic acid-binding proteins"/>
    <property type="match status" value="1"/>
</dbReference>
<feature type="repeat" description="TPR" evidence="1">
    <location>
        <begin position="378"/>
        <end position="411"/>
    </location>
</feature>
<dbReference type="Gene3D" id="1.25.40.10">
    <property type="entry name" value="Tetratricopeptide repeat domain"/>
    <property type="match status" value="2"/>
</dbReference>
<feature type="compositionally biased region" description="Basic residues" evidence="2">
    <location>
        <begin position="782"/>
        <end position="792"/>
    </location>
</feature>
<dbReference type="SUPFAM" id="SSF50249">
    <property type="entry name" value="Nucleic acid-binding proteins"/>
    <property type="match status" value="1"/>
</dbReference>
<feature type="region of interest" description="Disordered" evidence="2">
    <location>
        <begin position="653"/>
        <end position="961"/>
    </location>
</feature>
<organism evidence="3 4">
    <name type="scientific">Polypedilum vanderplanki</name>
    <name type="common">Sleeping chironomid midge</name>
    <dbReference type="NCBI Taxonomy" id="319348"/>
    <lineage>
        <taxon>Eukaryota</taxon>
        <taxon>Metazoa</taxon>
        <taxon>Ecdysozoa</taxon>
        <taxon>Arthropoda</taxon>
        <taxon>Hexapoda</taxon>
        <taxon>Insecta</taxon>
        <taxon>Pterygota</taxon>
        <taxon>Neoptera</taxon>
        <taxon>Endopterygota</taxon>
        <taxon>Diptera</taxon>
        <taxon>Nematocera</taxon>
        <taxon>Chironomoidea</taxon>
        <taxon>Chironomidae</taxon>
        <taxon>Chironominae</taxon>
        <taxon>Polypedilum</taxon>
        <taxon>Polypedilum</taxon>
    </lineage>
</organism>
<feature type="compositionally biased region" description="Low complexity" evidence="2">
    <location>
        <begin position="488"/>
        <end position="518"/>
    </location>
</feature>
<dbReference type="InterPro" id="IPR039190">
    <property type="entry name" value="TTC14"/>
</dbReference>